<feature type="transmembrane region" description="Helical" evidence="1">
    <location>
        <begin position="264"/>
        <end position="288"/>
    </location>
</feature>
<feature type="transmembrane region" description="Helical" evidence="1">
    <location>
        <begin position="420"/>
        <end position="439"/>
    </location>
</feature>
<dbReference type="Proteomes" id="UP000037035">
    <property type="component" value="Unassembled WGS sequence"/>
</dbReference>
<comment type="caution">
    <text evidence="2">The sequence shown here is derived from an EMBL/GenBank/DDBJ whole genome shotgun (WGS) entry which is preliminary data.</text>
</comment>
<keyword evidence="1" id="KW-0472">Membrane</keyword>
<feature type="transmembrane region" description="Helical" evidence="1">
    <location>
        <begin position="308"/>
        <end position="333"/>
    </location>
</feature>
<name>A0A0L6V2J9_9BASI</name>
<evidence type="ECO:0000313" key="3">
    <source>
        <dbReference type="Proteomes" id="UP000037035"/>
    </source>
</evidence>
<keyword evidence="1" id="KW-1133">Transmembrane helix</keyword>
<organism evidence="2 3">
    <name type="scientific">Puccinia sorghi</name>
    <dbReference type="NCBI Taxonomy" id="27349"/>
    <lineage>
        <taxon>Eukaryota</taxon>
        <taxon>Fungi</taxon>
        <taxon>Dikarya</taxon>
        <taxon>Basidiomycota</taxon>
        <taxon>Pucciniomycotina</taxon>
        <taxon>Pucciniomycetes</taxon>
        <taxon>Pucciniales</taxon>
        <taxon>Pucciniaceae</taxon>
        <taxon>Puccinia</taxon>
    </lineage>
</organism>
<gene>
    <name evidence="2" type="ORF">VP01_27g3</name>
</gene>
<proteinExistence type="predicted"/>
<evidence type="ECO:0000313" key="2">
    <source>
        <dbReference type="EMBL" id="KNZ54983.1"/>
    </source>
</evidence>
<dbReference type="VEuPathDB" id="FungiDB:VP01_27g3"/>
<dbReference type="EMBL" id="LAVV01007724">
    <property type="protein sequence ID" value="KNZ54983.1"/>
    <property type="molecule type" value="Genomic_DNA"/>
</dbReference>
<dbReference type="AlphaFoldDB" id="A0A0L6V2J9"/>
<keyword evidence="1" id="KW-0812">Transmembrane</keyword>
<protein>
    <submittedName>
        <fullName evidence="2">Uncharacterized protein</fullName>
    </submittedName>
</protein>
<evidence type="ECO:0000256" key="1">
    <source>
        <dbReference type="SAM" id="Phobius"/>
    </source>
</evidence>
<reference evidence="2 3" key="1">
    <citation type="submission" date="2015-08" db="EMBL/GenBank/DDBJ databases">
        <title>Next Generation Sequencing and Analysis of the Genome of Puccinia sorghi L Schw, the Causal Agent of Maize Common Rust.</title>
        <authorList>
            <person name="Rochi L."/>
            <person name="Burguener G."/>
            <person name="Darino M."/>
            <person name="Turjanski A."/>
            <person name="Kreff E."/>
            <person name="Dieguez M.J."/>
            <person name="Sacco F."/>
        </authorList>
    </citation>
    <scope>NUCLEOTIDE SEQUENCE [LARGE SCALE GENOMIC DNA]</scope>
    <source>
        <strain evidence="2 3">RO10H11247</strain>
    </source>
</reference>
<feature type="transmembrane region" description="Helical" evidence="1">
    <location>
        <begin position="445"/>
        <end position="466"/>
    </location>
</feature>
<accession>A0A0L6V2J9</accession>
<sequence length="523" mass="61060">MPFSIQRHATSRNMSRTYHSSRLFNFTIPTQQFNNLRQKLTVCATALTYKWRYFKMKTPDFRKSKEMCKVCLCFWPGESDLVQSQHTITRILMEKSNLLGEIKMMQLLIDLHHPGMYNPAFGGTYLSALCMKLWQKLLSTTLFLWIKFQERGQFHTPDPQNTTLGPHVTFHWVLIDWCWCKAGDNPFKTKYLIHRGFGKRSWIALDQVDSARGGGKWVHYCNIRRRIFTKILTVSLCVNILRFSESKKASFYIIEVKKGLVCSFGVLQFILFPHYIMLNCIVNYKMFLSSSNRMREFLLYYELHYCNFGVFFSAVFLTGFAITNNFIIFCGALRISKVELNSNPIYEMIFYDFPIIIRYRLLPLSGMQLGISGTFSGMPLTIQMGRTPQSINMFCLCLLQQINDDCQLIRMADLFIKKNIWMIYHCHTLLIMMNIQIPISLLKVFLISLFPLFFFLLDFHLSLFHYGTCNSVINLLLHPQNLCRGASEAEQWSYCCVINWLQHGNLHTLPPFLGCNNTRGGTQ</sequence>
<keyword evidence="3" id="KW-1185">Reference proteome</keyword>